<dbReference type="InterPro" id="IPR006860">
    <property type="entry name" value="FecR"/>
</dbReference>
<accession>A0A7W7AHX8</accession>
<name>A0A7W7AHX8_9SPHN</name>
<dbReference type="GO" id="GO:0016989">
    <property type="term" value="F:sigma factor antagonist activity"/>
    <property type="evidence" value="ECO:0007669"/>
    <property type="project" value="TreeGrafter"/>
</dbReference>
<keyword evidence="1" id="KW-1133">Transmembrane helix</keyword>
<evidence type="ECO:0000259" key="2">
    <source>
        <dbReference type="Pfam" id="PF04773"/>
    </source>
</evidence>
<feature type="domain" description="FecR protein" evidence="2">
    <location>
        <begin position="100"/>
        <end position="192"/>
    </location>
</feature>
<keyword evidence="4" id="KW-1185">Reference proteome</keyword>
<keyword evidence="1" id="KW-0472">Membrane</keyword>
<dbReference type="PANTHER" id="PTHR30273:SF2">
    <property type="entry name" value="PROTEIN FECR"/>
    <property type="match status" value="1"/>
</dbReference>
<evidence type="ECO:0000313" key="3">
    <source>
        <dbReference type="EMBL" id="MBB4617171.1"/>
    </source>
</evidence>
<evidence type="ECO:0000313" key="4">
    <source>
        <dbReference type="Proteomes" id="UP000574769"/>
    </source>
</evidence>
<reference evidence="3 4" key="1">
    <citation type="submission" date="2020-08" db="EMBL/GenBank/DDBJ databases">
        <title>Genomic Encyclopedia of Type Strains, Phase IV (KMG-IV): sequencing the most valuable type-strain genomes for metagenomic binning, comparative biology and taxonomic classification.</title>
        <authorList>
            <person name="Goeker M."/>
        </authorList>
    </citation>
    <scope>NUCLEOTIDE SEQUENCE [LARGE SCALE GENOMIC DNA]</scope>
    <source>
        <strain evidence="3 4">DSM 15867</strain>
    </source>
</reference>
<sequence length="313" mass="33451">MIDELACRWAAAIDRGLVDDEPANLDAWLGEDRRHRGALLRAQAALSLLDRARALSGPSDDGMQWRARAPARAWRITGTAAAALLVAGAGIALWPSPAARIETSVGEVRRTPLSDGSIAVVNSGTRLRVTFTPGRRDVEVQEGEAWFQVAHNPARPFVVASGPVRVQAIGTAFDVRRLAGRSDIVVTRGVVKLWSVNSPDHAIRVAAGEGAVIDADGAARLRRVSAETTDQKLAWREGRIVLDDMTMGEAVAAFNRYNGDRLAVAPSLAGRRVVGWFRTDDVDGFATASAAMVGGRVERRNVAGQGEVTVILP</sequence>
<dbReference type="Pfam" id="PF04773">
    <property type="entry name" value="FecR"/>
    <property type="match status" value="1"/>
</dbReference>
<protein>
    <submittedName>
        <fullName evidence="3">Transmembrane sensor</fullName>
    </submittedName>
</protein>
<dbReference type="AlphaFoldDB" id="A0A7W7AHX8"/>
<feature type="transmembrane region" description="Helical" evidence="1">
    <location>
        <begin position="73"/>
        <end position="94"/>
    </location>
</feature>
<organism evidence="3 4">
    <name type="scientific">Sphingomonas abaci</name>
    <dbReference type="NCBI Taxonomy" id="237611"/>
    <lineage>
        <taxon>Bacteria</taxon>
        <taxon>Pseudomonadati</taxon>
        <taxon>Pseudomonadota</taxon>
        <taxon>Alphaproteobacteria</taxon>
        <taxon>Sphingomonadales</taxon>
        <taxon>Sphingomonadaceae</taxon>
        <taxon>Sphingomonas</taxon>
    </lineage>
</organism>
<proteinExistence type="predicted"/>
<dbReference type="Proteomes" id="UP000574769">
    <property type="component" value="Unassembled WGS sequence"/>
</dbReference>
<keyword evidence="1 3" id="KW-0812">Transmembrane</keyword>
<dbReference type="Gene3D" id="2.60.120.1440">
    <property type="match status" value="1"/>
</dbReference>
<evidence type="ECO:0000256" key="1">
    <source>
        <dbReference type="SAM" id="Phobius"/>
    </source>
</evidence>
<dbReference type="EMBL" id="JACHNY010000002">
    <property type="protein sequence ID" value="MBB4617171.1"/>
    <property type="molecule type" value="Genomic_DNA"/>
</dbReference>
<dbReference type="RefSeq" id="WP_184112740.1">
    <property type="nucleotide sequence ID" value="NZ_JACHNY010000002.1"/>
</dbReference>
<dbReference type="InterPro" id="IPR012373">
    <property type="entry name" value="Ferrdict_sens_TM"/>
</dbReference>
<dbReference type="PIRSF" id="PIRSF018266">
    <property type="entry name" value="FecR"/>
    <property type="match status" value="1"/>
</dbReference>
<dbReference type="PANTHER" id="PTHR30273">
    <property type="entry name" value="PERIPLASMIC SIGNAL SENSOR AND SIGMA FACTOR ACTIVATOR FECR-RELATED"/>
    <property type="match status" value="1"/>
</dbReference>
<comment type="caution">
    <text evidence="3">The sequence shown here is derived from an EMBL/GenBank/DDBJ whole genome shotgun (WGS) entry which is preliminary data.</text>
</comment>
<gene>
    <name evidence="3" type="ORF">GGQ96_001291</name>
</gene>